<evidence type="ECO:0000256" key="2">
    <source>
        <dbReference type="ARBA" id="ARBA00022679"/>
    </source>
</evidence>
<dbReference type="Pfam" id="PF03740">
    <property type="entry name" value="PdxJ"/>
    <property type="match status" value="1"/>
</dbReference>
<comment type="pathway">
    <text evidence="4">Cofactor biosynthesis; pyridoxine 5'-phosphate biosynthesis; pyridoxine 5'-phosphate from D-erythrose 4-phosphate: step 5/5.</text>
</comment>
<feature type="binding site" evidence="4">
    <location>
        <position position="100"/>
    </location>
    <ligand>
        <name>1-deoxy-D-xylulose 5-phosphate</name>
        <dbReference type="ChEBI" id="CHEBI:57792"/>
    </ligand>
</feature>
<comment type="subunit">
    <text evidence="4">Homooctamer; tetramer of dimers.</text>
</comment>
<dbReference type="Gene3D" id="3.20.20.70">
    <property type="entry name" value="Aldolase class I"/>
    <property type="match status" value="1"/>
</dbReference>
<dbReference type="EC" id="2.6.99.2" evidence="4 5"/>
<dbReference type="AlphaFoldDB" id="A0A2K1E128"/>
<organism evidence="6 7">
    <name type="scientific">Hanstruepera neustonica</name>
    <dbReference type="NCBI Taxonomy" id="1445657"/>
    <lineage>
        <taxon>Bacteria</taxon>
        <taxon>Pseudomonadati</taxon>
        <taxon>Bacteroidota</taxon>
        <taxon>Flavobacteriia</taxon>
        <taxon>Flavobacteriales</taxon>
        <taxon>Flavobacteriaceae</taxon>
        <taxon>Hanstruepera</taxon>
    </lineage>
</organism>
<dbReference type="RefSeq" id="WP_103051672.1">
    <property type="nucleotide sequence ID" value="NZ_POWF01000002.1"/>
</dbReference>
<feature type="binding site" evidence="4">
    <location>
        <position position="7"/>
    </location>
    <ligand>
        <name>3-amino-2-oxopropyl phosphate</name>
        <dbReference type="ChEBI" id="CHEBI:57279"/>
    </ligand>
</feature>
<accession>A0A2K1E128</accession>
<dbReference type="GO" id="GO:0008615">
    <property type="term" value="P:pyridoxine biosynthetic process"/>
    <property type="evidence" value="ECO:0007669"/>
    <property type="project" value="UniProtKB-UniRule"/>
</dbReference>
<evidence type="ECO:0000313" key="7">
    <source>
        <dbReference type="Proteomes" id="UP000236641"/>
    </source>
</evidence>
<dbReference type="PANTHER" id="PTHR30456:SF0">
    <property type="entry name" value="PYRIDOXINE 5'-PHOSPHATE SYNTHASE"/>
    <property type="match status" value="1"/>
</dbReference>
<dbReference type="HAMAP" id="MF_00279">
    <property type="entry name" value="PdxJ"/>
    <property type="match status" value="1"/>
</dbReference>
<dbReference type="SUPFAM" id="SSF63892">
    <property type="entry name" value="Pyridoxine 5'-phosphate synthase"/>
    <property type="match status" value="1"/>
</dbReference>
<comment type="catalytic activity">
    <reaction evidence="4">
        <text>3-amino-2-oxopropyl phosphate + 1-deoxy-D-xylulose 5-phosphate = pyridoxine 5'-phosphate + phosphate + 2 H2O + H(+)</text>
        <dbReference type="Rhea" id="RHEA:15265"/>
        <dbReference type="ChEBI" id="CHEBI:15377"/>
        <dbReference type="ChEBI" id="CHEBI:15378"/>
        <dbReference type="ChEBI" id="CHEBI:43474"/>
        <dbReference type="ChEBI" id="CHEBI:57279"/>
        <dbReference type="ChEBI" id="CHEBI:57792"/>
        <dbReference type="ChEBI" id="CHEBI:58589"/>
        <dbReference type="EC" id="2.6.99.2"/>
    </reaction>
</comment>
<evidence type="ECO:0000256" key="1">
    <source>
        <dbReference type="ARBA" id="ARBA00022490"/>
    </source>
</evidence>
<feature type="active site" description="Proton acceptor" evidence="4">
    <location>
        <position position="43"/>
    </location>
</feature>
<dbReference type="NCBIfam" id="NF003626">
    <property type="entry name" value="PRK05265.1-4"/>
    <property type="match status" value="1"/>
</dbReference>
<keyword evidence="3 4" id="KW-0664">Pyridoxine biosynthesis</keyword>
<evidence type="ECO:0000313" key="6">
    <source>
        <dbReference type="EMBL" id="PNQ73977.1"/>
    </source>
</evidence>
<sequence length="237" mass="26686">MTKLSVNINKIATLRNSRGGNEPNVVRFAKDAQRFGAEGITIHPRPDERHIRYQDAYDLKSEVYTEYNIEGNPIAKFMDMVLEIKPTQVTLVPDAVDAITSNAGWDTIKHRDFLVETIKEFKNNGIRTSIFVDPVLKQIEGAKETGTDRIELYTEAYAHQYGFGNKDAIQPYFECAELANNLGLGVNAGHDLSLDNIRFFKENIPGLLEVSIGHALISESLYLGAENVIQMYLHKLK</sequence>
<gene>
    <name evidence="4" type="primary">pdxJ</name>
    <name evidence="6" type="ORF">C1T31_06545</name>
</gene>
<dbReference type="GO" id="GO:0033856">
    <property type="term" value="F:pyridoxine 5'-phosphate synthase activity"/>
    <property type="evidence" value="ECO:0007669"/>
    <property type="project" value="UniProtKB-UniRule"/>
</dbReference>
<dbReference type="FunFam" id="3.20.20.70:FF:000150">
    <property type="entry name" value="Pyridoxine 5'-phosphate synthase"/>
    <property type="match status" value="1"/>
</dbReference>
<feature type="binding site" evidence="4">
    <location>
        <position position="18"/>
    </location>
    <ligand>
        <name>3-amino-2-oxopropyl phosphate</name>
        <dbReference type="ChEBI" id="CHEBI:57279"/>
    </ligand>
</feature>
<dbReference type="OrthoDB" id="9806590at2"/>
<reference evidence="6 7" key="1">
    <citation type="submission" date="2018-01" db="EMBL/GenBank/DDBJ databases">
        <title>The draft genome of Hanstruepera neustonica JCM19743.</title>
        <authorList>
            <person name="He R.-H."/>
            <person name="Du Z.-J."/>
        </authorList>
    </citation>
    <scope>NUCLEOTIDE SEQUENCE [LARGE SCALE GENOMIC DNA]</scope>
    <source>
        <strain evidence="6 7">JCM19743</strain>
    </source>
</reference>
<comment type="caution">
    <text evidence="4">Lacks conserved residue(s) required for the propagation of feature annotation.</text>
</comment>
<comment type="function">
    <text evidence="4">Catalyzes the complicated ring closure reaction between the two acyclic compounds 1-deoxy-D-xylulose-5-phosphate (DXP) and 3-amino-2-oxopropyl phosphate (1-amino-acetone-3-phosphate or AAP) to form pyridoxine 5'-phosphate (PNP) and inorganic phosphate.</text>
</comment>
<dbReference type="CDD" id="cd00003">
    <property type="entry name" value="PNPsynthase"/>
    <property type="match status" value="1"/>
</dbReference>
<comment type="subcellular location">
    <subcellularLocation>
        <location evidence="4">Cytoplasm</location>
    </subcellularLocation>
</comment>
<dbReference type="NCBIfam" id="TIGR00559">
    <property type="entry name" value="pdxJ"/>
    <property type="match status" value="1"/>
</dbReference>
<name>A0A2K1E128_9FLAO</name>
<keyword evidence="7" id="KW-1185">Reference proteome</keyword>
<dbReference type="PANTHER" id="PTHR30456">
    <property type="entry name" value="PYRIDOXINE 5'-PHOSPHATE SYNTHASE"/>
    <property type="match status" value="1"/>
</dbReference>
<feature type="binding site" evidence="4">
    <location>
        <position position="45"/>
    </location>
    <ligand>
        <name>1-deoxy-D-xylulose 5-phosphate</name>
        <dbReference type="ChEBI" id="CHEBI:57792"/>
    </ligand>
</feature>
<keyword evidence="1 4" id="KW-0963">Cytoplasm</keyword>
<dbReference type="UniPathway" id="UPA00244">
    <property type="reaction ID" value="UER00313"/>
</dbReference>
<dbReference type="NCBIfam" id="NF003625">
    <property type="entry name" value="PRK05265.1-3"/>
    <property type="match status" value="1"/>
</dbReference>
<evidence type="ECO:0000256" key="4">
    <source>
        <dbReference type="HAMAP-Rule" id="MF_00279"/>
    </source>
</evidence>
<feature type="active site" description="Proton acceptor" evidence="4">
    <location>
        <position position="70"/>
    </location>
</feature>
<dbReference type="InterPro" id="IPR013785">
    <property type="entry name" value="Aldolase_TIM"/>
</dbReference>
<evidence type="ECO:0000256" key="5">
    <source>
        <dbReference type="NCBIfam" id="TIGR00559"/>
    </source>
</evidence>
<keyword evidence="2 4" id="KW-0808">Transferase</keyword>
<feature type="binding site" evidence="4">
    <location>
        <position position="191"/>
    </location>
    <ligand>
        <name>3-amino-2-oxopropyl phosphate</name>
        <dbReference type="ChEBI" id="CHEBI:57279"/>
    </ligand>
</feature>
<dbReference type="InterPro" id="IPR036130">
    <property type="entry name" value="Pyridoxine-5'_phos_synth"/>
</dbReference>
<evidence type="ECO:0000256" key="3">
    <source>
        <dbReference type="ARBA" id="ARBA00023096"/>
    </source>
</evidence>
<dbReference type="EMBL" id="POWF01000002">
    <property type="protein sequence ID" value="PNQ73977.1"/>
    <property type="molecule type" value="Genomic_DNA"/>
</dbReference>
<feature type="active site" description="Proton donor" evidence="4">
    <location>
        <position position="190"/>
    </location>
</feature>
<protein>
    <recommendedName>
        <fullName evidence="4 5">Pyridoxine 5'-phosphate synthase</fullName>
        <shortName evidence="4">PNP synthase</shortName>
        <ecNumber evidence="4 5">2.6.99.2</ecNumber>
    </recommendedName>
</protein>
<feature type="site" description="Transition state stabilizer" evidence="4">
    <location>
        <position position="151"/>
    </location>
</feature>
<comment type="caution">
    <text evidence="6">The sequence shown here is derived from an EMBL/GenBank/DDBJ whole genome shotgun (WGS) entry which is preliminary data.</text>
</comment>
<dbReference type="InterPro" id="IPR004569">
    <property type="entry name" value="PyrdxlP_synth_PdxJ"/>
</dbReference>
<dbReference type="Proteomes" id="UP000236641">
    <property type="component" value="Unassembled WGS sequence"/>
</dbReference>
<proteinExistence type="inferred from homology"/>
<feature type="binding site" evidence="4">
    <location>
        <position position="50"/>
    </location>
    <ligand>
        <name>1-deoxy-D-xylulose 5-phosphate</name>
        <dbReference type="ChEBI" id="CHEBI:57792"/>
    </ligand>
</feature>
<dbReference type="GO" id="GO:0005829">
    <property type="term" value="C:cytosol"/>
    <property type="evidence" value="ECO:0007669"/>
    <property type="project" value="TreeGrafter"/>
</dbReference>
<feature type="binding site" evidence="4">
    <location>
        <begin position="213"/>
        <end position="214"/>
    </location>
    <ligand>
        <name>3-amino-2-oxopropyl phosphate</name>
        <dbReference type="ChEBI" id="CHEBI:57279"/>
    </ligand>
</feature>
<comment type="similarity">
    <text evidence="4">Belongs to the PNP synthase family.</text>
</comment>